<feature type="domain" description="PilY1 beta-propeller" evidence="3">
    <location>
        <begin position="696"/>
        <end position="1056"/>
    </location>
</feature>
<dbReference type="RefSeq" id="WP_057508705.1">
    <property type="nucleotide sequence ID" value="NZ_LDJK01000048.1"/>
</dbReference>
<organism evidence="4 5">
    <name type="scientific">Stenotrophomonas chelatiphaga</name>
    <dbReference type="NCBI Taxonomy" id="517011"/>
    <lineage>
        <taxon>Bacteria</taxon>
        <taxon>Pseudomonadati</taxon>
        <taxon>Pseudomonadota</taxon>
        <taxon>Gammaproteobacteria</taxon>
        <taxon>Lysobacterales</taxon>
        <taxon>Lysobacteraceae</taxon>
        <taxon>Stenotrophomonas</taxon>
    </lineage>
</organism>
<dbReference type="PATRIC" id="fig|517011.3.peg.1948"/>
<evidence type="ECO:0000256" key="2">
    <source>
        <dbReference type="ARBA" id="ARBA00022837"/>
    </source>
</evidence>
<protein>
    <submittedName>
        <fullName evidence="4">Pilus assembly protein</fullName>
    </submittedName>
</protein>
<evidence type="ECO:0000259" key="3">
    <source>
        <dbReference type="Pfam" id="PF05567"/>
    </source>
</evidence>
<sequence>MASRKKMFIAGGGATLALVAGALVYSLFAAQGQGILAQAPLNVEVPVAPSFIMAVDNSGSMNFQTQFPGPDGEVCWNRTRRSFFLENGSLSLSGNCDYLYVLPGPRAGASVGLPPLDVYGFARSSEYNPSFFDPTIVYQPWINRDGTSFGNANLANTRIDPRENATITLTDDYFGLNTTDSFRMQDGMVVPAGTRFRVNNTTYEFNSDYTWAIGAADAYVRYRPGVFFTPWTSNNDARPLLGGAAAYANVPRTKIDNACGQGCHMWKYTLRTADTAALQNFANWYSYYGNRNRAMIAGMTQSMADVNKMYVGYFRIGSHASYNSSTDRNKRLPIYDMSQDREKQTLYDNMIALNASGGTPNRQAVDAAGLQFKRTDADAPIKLSCQKNAVMLFTDGFSNGGTPSSTNADGNMGVPFRDGHSGTMADIASTYYNSPLRTDMPLGQVKVPSTCASGGNPKLDCNTNLHANFYGVTLGARGQLFNPDITQDPYTTPAIYNNWPSAQNDNLTTIDDIWHATVNTRGEYINARTPADITEAMRRILSSVNAGSSPSGSLAITGARIGSGSLAVTPVYEIANQSTDWFSRLSAQTLAVNPTTRVAEYTAAWEASARLATKSVASRRIFAGKAAAAFEFNSTNFSLDNLCTKSLANGGMSFCTADEITRMGADASSVISYLKGDTSKEVRNTGGIFRSRTTLLGDIVNSSPVVSSPLDDFGYRSLGGTLATTYAAYLADKQQNGRHMVYVGANDGMLHAFDGGLTGTGVSTGSGGDEVFGYIPQTAVGHMGNLVFPYVEAGKGLQKFSHRYYVDGQVTVADVRFGGSWGTALVAASGAGGRSVFALNVTNPGTFGAGNRLWEINDLNTSLPQDVRNNIGFVLGKPVIVPTRGANGGVAWKAIFGNGYNSASGKAVLFVVDLNDASVRMIEAAESATTAPAGSNGLGNLVVVDRFTTTTTNGTTTRRRGRDGMADIVYGADQKGAIWKFDLESAATSVTQPLFTTRTSTEGSLTYRQPITGGMTAVSGLGDGAMLLFGTGSFSFNGDERDTTVQGLYGVNDNFPGQPTSTYTAANLTPFTVGTTNGERTMTMGATPSNRVGWTVTLPTSERFVGNPTVAAGVVFMPTYVPNQAQAGCSTEGSNWLYGLSSTSGVAALQQARKASPDGTPVATGTAAIPLNTGGTSPVRDVGVTVVPRLANGTGPQGQACWMAINAPGAEPLYIPYPCGRQSWRQLQ</sequence>
<comment type="caution">
    <text evidence="4">The sequence shown here is derived from an EMBL/GenBank/DDBJ whole genome shotgun (WGS) entry which is preliminary data.</text>
</comment>
<keyword evidence="2" id="KW-0106">Calcium</keyword>
<reference evidence="4 5" key="1">
    <citation type="submission" date="2015-05" db="EMBL/GenBank/DDBJ databases">
        <title>Genome sequencing and analysis of members of genus Stenotrophomonas.</title>
        <authorList>
            <person name="Patil P.P."/>
            <person name="Midha S."/>
            <person name="Patil P.B."/>
        </authorList>
    </citation>
    <scope>NUCLEOTIDE SEQUENCE [LARGE SCALE GENOMIC DNA]</scope>
    <source>
        <strain evidence="4 5">DSM 21508</strain>
    </source>
</reference>
<accession>A0A0R0D4F0</accession>
<dbReference type="AlphaFoldDB" id="A0A0R0D4F0"/>
<dbReference type="Pfam" id="PF05567">
    <property type="entry name" value="T4P_PilY1"/>
    <property type="match status" value="1"/>
</dbReference>
<keyword evidence="1" id="KW-0479">Metal-binding</keyword>
<proteinExistence type="predicted"/>
<evidence type="ECO:0000256" key="1">
    <source>
        <dbReference type="ARBA" id="ARBA00022723"/>
    </source>
</evidence>
<dbReference type="EMBL" id="LDJK01000048">
    <property type="protein sequence ID" value="KRG73370.1"/>
    <property type="molecule type" value="Genomic_DNA"/>
</dbReference>
<evidence type="ECO:0000313" key="4">
    <source>
        <dbReference type="EMBL" id="KRG73370.1"/>
    </source>
</evidence>
<keyword evidence="5" id="KW-1185">Reference proteome</keyword>
<gene>
    <name evidence="4" type="ORF">ABB28_11175</name>
</gene>
<dbReference type="Proteomes" id="UP000051386">
    <property type="component" value="Unassembled WGS sequence"/>
</dbReference>
<dbReference type="InterPro" id="IPR008707">
    <property type="entry name" value="B-propeller_PilY1"/>
</dbReference>
<dbReference type="GO" id="GO:0046872">
    <property type="term" value="F:metal ion binding"/>
    <property type="evidence" value="ECO:0007669"/>
    <property type="project" value="UniProtKB-KW"/>
</dbReference>
<evidence type="ECO:0000313" key="5">
    <source>
        <dbReference type="Proteomes" id="UP000051386"/>
    </source>
</evidence>
<name>A0A0R0D4F0_9GAMM</name>